<dbReference type="OrthoDB" id="9803966at2"/>
<reference evidence="1 2" key="1">
    <citation type="submission" date="2017-05" db="EMBL/GenBank/DDBJ databases">
        <title>Butyricicoccus porcorum sp. nov. a butyrate-producing bacterium from the swine intestinal tract.</title>
        <authorList>
            <person name="Trachsel J."/>
            <person name="Humphrey S."/>
            <person name="Allen H.K."/>
        </authorList>
    </citation>
    <scope>NUCLEOTIDE SEQUENCE [LARGE SCALE GENOMIC DNA]</scope>
    <source>
        <strain evidence="1">BB10</strain>
    </source>
</reference>
<dbReference type="AlphaFoldDB" id="A0A252F581"/>
<evidence type="ECO:0000313" key="1">
    <source>
        <dbReference type="EMBL" id="OUM20911.1"/>
    </source>
</evidence>
<name>A0A252F581_9FIRM</name>
<dbReference type="Pfam" id="PF12675">
    <property type="entry name" value="DUF3795"/>
    <property type="match status" value="1"/>
</dbReference>
<comment type="caution">
    <text evidence="1">The sequence shown here is derived from an EMBL/GenBank/DDBJ whole genome shotgun (WGS) entry which is preliminary data.</text>
</comment>
<evidence type="ECO:0000313" key="2">
    <source>
        <dbReference type="Proteomes" id="UP000194903"/>
    </source>
</evidence>
<gene>
    <name evidence="1" type="ORF">CBW42_04805</name>
</gene>
<proteinExistence type="predicted"/>
<evidence type="ECO:0008006" key="3">
    <source>
        <dbReference type="Google" id="ProtNLM"/>
    </source>
</evidence>
<dbReference type="RefSeq" id="WP_087018301.1">
    <property type="nucleotide sequence ID" value="NZ_CP178353.1"/>
</dbReference>
<dbReference type="EMBL" id="NHOC01000004">
    <property type="protein sequence ID" value="OUM20911.1"/>
    <property type="molecule type" value="Genomic_DNA"/>
</dbReference>
<protein>
    <recommendedName>
        <fullName evidence="3">DUF3795 domain-containing protein</fullName>
    </recommendedName>
</protein>
<organism evidence="1 2">
    <name type="scientific">Butyricicoccus porcorum</name>
    <dbReference type="NCBI Taxonomy" id="1945634"/>
    <lineage>
        <taxon>Bacteria</taxon>
        <taxon>Bacillati</taxon>
        <taxon>Bacillota</taxon>
        <taxon>Clostridia</taxon>
        <taxon>Eubacteriales</taxon>
        <taxon>Butyricicoccaceae</taxon>
        <taxon>Butyricicoccus</taxon>
    </lineage>
</organism>
<sequence>MKNLIACCGLDCETCDARVATLNNDNALREKTAKLWSGLNEVPITPDMINCLGCRTEGVKTPFCDKLCPIRQCVLKKGLATCGDCPDRGGCPTVGAVWNSNSEAKSRLLERDR</sequence>
<keyword evidence="2" id="KW-1185">Reference proteome</keyword>
<accession>A0A252F581</accession>
<dbReference type="Proteomes" id="UP000194903">
    <property type="component" value="Unassembled WGS sequence"/>
</dbReference>
<dbReference type="InterPro" id="IPR024227">
    <property type="entry name" value="DUF3795"/>
</dbReference>